<dbReference type="RefSeq" id="WP_023574943.1">
    <property type="nucleotide sequence ID" value="NZ_AVCS01000029.1"/>
</dbReference>
<evidence type="ECO:0000313" key="1">
    <source>
        <dbReference type="EMBL" id="KGO91619.1"/>
    </source>
</evidence>
<reference evidence="2" key="1">
    <citation type="submission" date="2013-09" db="EMBL/GenBank/DDBJ databases">
        <authorList>
            <person name="Zeng Z."/>
            <person name="Chen C."/>
        </authorList>
    </citation>
    <scope>NUCLEOTIDE SEQUENCE [LARGE SCALE GENOMIC DNA]</scope>
    <source>
        <strain evidence="2">DK69</strain>
    </source>
</reference>
<evidence type="ECO:0000313" key="2">
    <source>
        <dbReference type="Proteomes" id="UP000030149"/>
    </source>
</evidence>
<dbReference type="Proteomes" id="UP000030149">
    <property type="component" value="Unassembled WGS sequence"/>
</dbReference>
<gene>
    <name evidence="1" type="ORF">Q767_15915</name>
</gene>
<protein>
    <submittedName>
        <fullName evidence="1">Uncharacterized protein</fullName>
    </submittedName>
</protein>
<accession>V6S1T2</accession>
<comment type="caution">
    <text evidence="1">The sequence shown here is derived from an EMBL/GenBank/DDBJ whole genome shotgun (WGS) entry which is preliminary data.</text>
</comment>
<dbReference type="EMBL" id="JRLZ01000045">
    <property type="protein sequence ID" value="KGO91619.1"/>
    <property type="molecule type" value="Genomic_DNA"/>
</dbReference>
<dbReference type="PATRIC" id="fig|1107311.3.peg.2957"/>
<dbReference type="OrthoDB" id="1239717at2"/>
<sequence>MEILDFAKKLIDLKETSVKQFGEIVGEEFFSGLLIKIQFQIRTTQIIQELDLFKNLYVDSIFSITEKFYELNFKKEQTENEKELMKGVYEIIGKPDHKFSDEITLLFYVGLYHKIENYENEILKFYNAINNTNFKELKSVGIDYINKKNLFEDRDRIRLICNSIKHNNYYPKKELLKFYPYLEIDKKISLINFNPIEDIELIKAYVHYFNMLVTLKMALTKYSNYNNIMGQESPNELESHFNELMKDKSYKDEDYKTTYLNK</sequence>
<reference evidence="1 2" key="2">
    <citation type="journal article" date="2015" name="Stand. Genomic Sci.">
        <title>High quality draft genomic sequence of Flavobacterium enshiense DK69(T) and comparison among Flavobacterium genomes.</title>
        <authorList>
            <person name="Zeng Z."/>
            <person name="Chen C."/>
            <person name="Du H."/>
            <person name="Wang G."/>
            <person name="Li M."/>
        </authorList>
    </citation>
    <scope>NUCLEOTIDE SEQUENCE [LARGE SCALE GENOMIC DNA]</scope>
    <source>
        <strain evidence="1 2">DK69</strain>
    </source>
</reference>
<dbReference type="AlphaFoldDB" id="V6S1T2"/>
<organism evidence="1 2">
    <name type="scientific">Flavobacterium enshiense DK69</name>
    <dbReference type="NCBI Taxonomy" id="1107311"/>
    <lineage>
        <taxon>Bacteria</taxon>
        <taxon>Pseudomonadati</taxon>
        <taxon>Bacteroidota</taxon>
        <taxon>Flavobacteriia</taxon>
        <taxon>Flavobacteriales</taxon>
        <taxon>Flavobacteriaceae</taxon>
        <taxon>Flavobacterium</taxon>
    </lineage>
</organism>
<name>V6S1T2_9FLAO</name>
<keyword evidence="2" id="KW-1185">Reference proteome</keyword>
<proteinExistence type="predicted"/>